<evidence type="ECO:0000313" key="3">
    <source>
        <dbReference type="Proteomes" id="UP000504608"/>
    </source>
</evidence>
<dbReference type="GeneID" id="111467529"/>
<dbReference type="GO" id="GO:0004177">
    <property type="term" value="F:aminopeptidase activity"/>
    <property type="evidence" value="ECO:0007669"/>
    <property type="project" value="UniProtKB-EC"/>
</dbReference>
<dbReference type="Gene3D" id="3.40.630.10">
    <property type="entry name" value="Zn peptidases"/>
    <property type="match status" value="1"/>
</dbReference>
<protein>
    <recommendedName>
        <fullName evidence="2">aspartyl aminopeptidase</fullName>
        <ecNumber evidence="2">3.4.11.21</ecNumber>
    </recommendedName>
</protein>
<dbReference type="AlphaFoldDB" id="A0A6J1HWN1"/>
<dbReference type="GO" id="GO:0006508">
    <property type="term" value="P:proteolysis"/>
    <property type="evidence" value="ECO:0007669"/>
    <property type="project" value="InterPro"/>
</dbReference>
<dbReference type="InterPro" id="IPR001948">
    <property type="entry name" value="Peptidase_M18"/>
</dbReference>
<dbReference type="PANTHER" id="PTHR28570:SF3">
    <property type="entry name" value="ASPARTYL AMINOPEPTIDASE"/>
    <property type="match status" value="1"/>
</dbReference>
<comment type="catalytic activity">
    <reaction evidence="1">
        <text>Release of an N-terminal aspartate or glutamate from a peptide, with a preference for aspartate.</text>
        <dbReference type="EC" id="3.4.11.21"/>
    </reaction>
</comment>
<dbReference type="Pfam" id="PF02127">
    <property type="entry name" value="Peptidase_M18"/>
    <property type="match status" value="1"/>
</dbReference>
<proteinExistence type="predicted"/>
<dbReference type="Proteomes" id="UP000504608">
    <property type="component" value="Unplaced"/>
</dbReference>
<reference evidence="4" key="1">
    <citation type="submission" date="2025-08" db="UniProtKB">
        <authorList>
            <consortium name="RefSeq"/>
        </authorList>
    </citation>
    <scope>IDENTIFICATION</scope>
    <source>
        <tissue evidence="4">Young leaves</tissue>
    </source>
</reference>
<gene>
    <name evidence="4" type="primary">LOC111467529</name>
</gene>
<dbReference type="KEGG" id="cmax:111467529"/>
<dbReference type="PANTHER" id="PTHR28570">
    <property type="entry name" value="ASPARTYL AMINOPEPTIDASE"/>
    <property type="match status" value="1"/>
</dbReference>
<evidence type="ECO:0000256" key="1">
    <source>
        <dbReference type="ARBA" id="ARBA00001335"/>
    </source>
</evidence>
<dbReference type="GO" id="GO:0008270">
    <property type="term" value="F:zinc ion binding"/>
    <property type="evidence" value="ECO:0007669"/>
    <property type="project" value="InterPro"/>
</dbReference>
<keyword evidence="3" id="KW-1185">Reference proteome</keyword>
<organism evidence="3 4">
    <name type="scientific">Cucurbita maxima</name>
    <name type="common">Pumpkin</name>
    <name type="synonym">Winter squash</name>
    <dbReference type="NCBI Taxonomy" id="3661"/>
    <lineage>
        <taxon>Eukaryota</taxon>
        <taxon>Viridiplantae</taxon>
        <taxon>Streptophyta</taxon>
        <taxon>Embryophyta</taxon>
        <taxon>Tracheophyta</taxon>
        <taxon>Spermatophyta</taxon>
        <taxon>Magnoliopsida</taxon>
        <taxon>eudicotyledons</taxon>
        <taxon>Gunneridae</taxon>
        <taxon>Pentapetalae</taxon>
        <taxon>rosids</taxon>
        <taxon>fabids</taxon>
        <taxon>Cucurbitales</taxon>
        <taxon>Cucurbitaceae</taxon>
        <taxon>Cucurbiteae</taxon>
        <taxon>Cucurbita</taxon>
    </lineage>
</organism>
<dbReference type="RefSeq" id="XP_022968230.1">
    <property type="nucleotide sequence ID" value="XM_023112462.1"/>
</dbReference>
<name>A0A6J1HWN1_CUCMA</name>
<evidence type="ECO:0000256" key="2">
    <source>
        <dbReference type="ARBA" id="ARBA00011965"/>
    </source>
</evidence>
<accession>A0A6J1HWN1</accession>
<sequence length="153" mass="18225">MDKHEEEHHRPEMPKGLVIKRNANQRYATSGVTSFLFREIGRIHNLPTPGFCSEKCYGLWIYHWSNTWFWSFHPYCGLWYPSTFYAQASCFWWHNRNLREGRCSRHSLQVYFKAFYETFSSIDRRAEAGCLIGGKGKGKQHNKRYLLPIYAFS</sequence>
<dbReference type="EC" id="3.4.11.21" evidence="2"/>
<evidence type="ECO:0000313" key="4">
    <source>
        <dbReference type="RefSeq" id="XP_022968230.1"/>
    </source>
</evidence>
<dbReference type="SUPFAM" id="SSF53187">
    <property type="entry name" value="Zn-dependent exopeptidases"/>
    <property type="match status" value="1"/>
</dbReference>
<dbReference type="OrthoDB" id="1715981at2759"/>